<accession>A0A7L6N298</accession>
<organism evidence="1 2">
    <name type="scientific">Hujiaoplasma nucleasis</name>
    <dbReference type="NCBI Taxonomy" id="2725268"/>
    <lineage>
        <taxon>Bacteria</taxon>
        <taxon>Bacillati</taxon>
        <taxon>Mycoplasmatota</taxon>
        <taxon>Mollicutes</taxon>
        <taxon>Candidatus Izemoplasmatales</taxon>
        <taxon>Hujiaoplasmataceae</taxon>
        <taxon>Hujiaoplasma</taxon>
    </lineage>
</organism>
<dbReference type="SUPFAM" id="SSF52540">
    <property type="entry name" value="P-loop containing nucleoside triphosphate hydrolases"/>
    <property type="match status" value="1"/>
</dbReference>
<proteinExistence type="predicted"/>
<sequence>MKKLILVMGDLASLKTTLSRRLSSDLNIICFNKDMIKEKLVDVIGFSNRQENKNLSQATYEIIKYNTGEIFHKDIPLIIESNFKYHEFNDLIEYLGVSINQVLVLFLSGDSKILYQRYCDRQPFRHQAHTSTGLISYDHFVQSKLEFKKDILGLNTYSLDTSNFTDRDYEILKLTVKDYIEKKI</sequence>
<dbReference type="AlphaFoldDB" id="A0A7L6N298"/>
<dbReference type="InterPro" id="IPR027417">
    <property type="entry name" value="P-loop_NTPase"/>
</dbReference>
<protein>
    <recommendedName>
        <fullName evidence="3">AAA family ATPase</fullName>
    </recommendedName>
</protein>
<evidence type="ECO:0000313" key="2">
    <source>
        <dbReference type="Proteomes" id="UP000512167"/>
    </source>
</evidence>
<gene>
    <name evidence="1" type="ORF">HF295_05730</name>
</gene>
<dbReference type="EMBL" id="CP051151">
    <property type="protein sequence ID" value="QLY40386.1"/>
    <property type="molecule type" value="Genomic_DNA"/>
</dbReference>
<keyword evidence="2" id="KW-1185">Reference proteome</keyword>
<dbReference type="Proteomes" id="UP000512167">
    <property type="component" value="Chromosome"/>
</dbReference>
<dbReference type="KEGG" id="tbk:HF295_05730"/>
<reference evidence="1 2" key="1">
    <citation type="submission" date="2020-04" db="EMBL/GenBank/DDBJ databases">
        <authorList>
            <person name="Zheng R.K."/>
            <person name="Sun C.M."/>
        </authorList>
    </citation>
    <scope>NUCLEOTIDE SEQUENCE [LARGE SCALE GENOMIC DNA]</scope>
    <source>
        <strain evidence="2">zrk29</strain>
    </source>
</reference>
<name>A0A7L6N298_9MOLU</name>
<dbReference type="Gene3D" id="3.40.50.300">
    <property type="entry name" value="P-loop containing nucleotide triphosphate hydrolases"/>
    <property type="match status" value="1"/>
</dbReference>
<dbReference type="RefSeq" id="WP_312031219.1">
    <property type="nucleotide sequence ID" value="NZ_CP051151.1"/>
</dbReference>
<evidence type="ECO:0008006" key="3">
    <source>
        <dbReference type="Google" id="ProtNLM"/>
    </source>
</evidence>
<evidence type="ECO:0000313" key="1">
    <source>
        <dbReference type="EMBL" id="QLY40386.1"/>
    </source>
</evidence>